<evidence type="ECO:0000259" key="3">
    <source>
        <dbReference type="PROSITE" id="PS51820"/>
    </source>
</evidence>
<dbReference type="Pfam" id="PF17802">
    <property type="entry name" value="SpaA"/>
    <property type="match status" value="1"/>
</dbReference>
<dbReference type="RefSeq" id="WP_118049988.1">
    <property type="nucleotide sequence ID" value="NZ_CABJFK010000001.1"/>
</dbReference>
<evidence type="ECO:0000313" key="4">
    <source>
        <dbReference type="EMBL" id="RHE42186.1"/>
    </source>
</evidence>
<protein>
    <recommendedName>
        <fullName evidence="3">PA14 domain-containing protein</fullName>
    </recommendedName>
</protein>
<feature type="region of interest" description="Disordered" evidence="1">
    <location>
        <begin position="45"/>
        <end position="98"/>
    </location>
</feature>
<name>A0A414JCF3_9FIRM</name>
<dbReference type="InterPro" id="IPR037524">
    <property type="entry name" value="PA14/GLEYA"/>
</dbReference>
<feature type="compositionally biased region" description="Basic and acidic residues" evidence="1">
    <location>
        <begin position="1433"/>
        <end position="1472"/>
    </location>
</feature>
<proteinExistence type="predicted"/>
<gene>
    <name evidence="4" type="ORF">DW740_02465</name>
</gene>
<keyword evidence="2" id="KW-1133">Transmembrane helix</keyword>
<comment type="caution">
    <text evidence="4">The sequence shown here is derived from an EMBL/GenBank/DDBJ whole genome shotgun (WGS) entry which is preliminary data.</text>
</comment>
<dbReference type="EMBL" id="QSKF01000001">
    <property type="protein sequence ID" value="RHE42186.1"/>
    <property type="molecule type" value="Genomic_DNA"/>
</dbReference>
<sequence>MKKRKWHKITAALATVAVILSSPGITDLVKGSSTEFVDIVPISEETIPASENEENISRATEDFSDTTEDFFETTEEPEENFGSETAAEEGLENKEADSVDCIEDFSCEDTSNTENVSPDSASAVTVLQKADETENTELAQGEAHKITISSSVPEGQEAAKVRLYLTDAQNENPVTDLKIILSSGESTQEIIKDPVQLPEALNQNEPLTVTPVTEYQLDEDGDYVFDEDGNYQIAACYLEYEVPAGGSTAFEASFVYTIDAEEYDFQAKLRARMFCEPEGTGEEISLNEEESRLTLIWNSQAEQETEEDALVEMEELAAEDVGNARTLKAGDWLFLDVENTNSWKFDDAQVSINYGVSGYSWNNKPMTKGNDGRFRIQLTDDIVGENNSFKFTLDNPKEGEKKWMPSGKDLSFTQNNGSNLYIANGDDNGAWGNEWYDPLNNHTSFAGKTMYFENNTEESLNAVNAVFYEKNTEGNKNPVEQPIPMQAIQKGFSVTIPSEACSYVQFTDASGNVLGDTYSNFYGQGAGEENVESFLFAVGSMDCYKYAGTAEASTWGVLGERTVYYDATLSKMSYARSSGNDGKGIPYDSNSKVYYYATKENGGDPVYGEMTPAKDSDQWSVSLSEVYTQIRFAGYDVIDGNASANADETELVDIPWDMKNPCYFGDDSDDVIYKGGNRGGYWGEKGSVRDAESGKNTTVVNVPEGTFTRDSNTLYVDTTLYDYYTDYELNGQNRDAYDSVNIASHRIYQPFRQFNQALSTYYEQNNVTYPLYWGNFQNYSGSHFDDIADTLDLYGYSNKKQFFYENNSMWDINGAEIKKDGQNATQGLSGAQLASGSLTLARGAIAPFFDEDFLKGNNSKHTVLGNVYHNVTFPFIKKALTSSADTSKEGTVDYWCFDSADQTNSNKNLRLKYDSSNGYFLQSTNDIVRGQTVGDGHPATAVGNYFPLNSSLESGYACRLNYGFGQKLQLKFRLTQDGTVTTTSNKEVPIEFNFSGDDDVWVFIDDQLVLDVGGAHDVVSGRINFKDKTAWVSRVKNQSCGGFTDNQTSDFPESLKNDLDFYKKEHTLTMFYMERGLWESNMKITFNFPDENQLQVEKQLDTTDVNELFKGLFEGTDLFDFKIKNLATHYGEKAASATTTAPVKISDLVYTVAPVPDTGNIFEKASNEGFKDSVHWYAKEQDVESTCRSQRYGELTLKDPLDISNMQYLKFKFYYDYADTPSLSNMYLQLVDSSGKEAGCLDNPDNPDKETLSGRTYGTVSVASKQWITVKLDLTKLSGIEGFGSLKKIRFGYNYPRHIYLKDFIFRPTAELTASTGFATKQYDIADYGSAKSGNLENPKGAVYTSSAKSGAYAIEDDGSFVLRDKETITFKDQFRRGSYIYLKEKVDPNLFDTTWTMFENGQAVTSMGAGSTVTNGSVSSLDKVTGLSVNDGRTENKVSTDAEGKNPQENNKYDGDRPKKQSSENTSEKVPEDTFVFRSYAKPDDTTTLIKLKAVFYNKVKTGSLTIKKEAAYHTDQLDGTYKFKLTFTNVGGAGLETAPIVVPDIFLKANESYTITGIPIGTFFTIEEITPTDGSTLDSILLKLNGVQVPQKVGTTVLQGYIKPANTTGEESQAEVVFKNTKKPKVNLSVEKFWKTAAGETYTGKLPDEIYVQLQRRSPDKVVWEAVKYNNSSYTELTYNSYTRKWETSFKNLDKFVDYTKSQSPQDAWQYRIVEVTLTKDADGKVTKVTPVENGGCIEFTDAGMFKVSYDYANTNSDSGISIGEDNNGSATITNTYQPPKTNIQILKIKAGTAGDNPEKLAGAEFKLEKLTVDGTIDSAFTAQTVTTGKENEELGVAKFENLEDGTYQITETKAPEGYNPETKAPERYNLLKSPIKVVINRRENFITVDGENSIRFLKKNTLTIQVANQAKFQLPATGSWSRLILGFTGAIIAGTAVIMYLLLQKRRKEGKTS</sequence>
<dbReference type="Gene3D" id="2.60.40.1140">
    <property type="entry name" value="Collagen-binding surface protein Cna, B-type domain"/>
    <property type="match status" value="1"/>
</dbReference>
<keyword evidence="2" id="KW-0472">Membrane</keyword>
<dbReference type="Gene3D" id="2.60.40.10">
    <property type="entry name" value="Immunoglobulins"/>
    <property type="match status" value="1"/>
</dbReference>
<feature type="transmembrane region" description="Helical" evidence="2">
    <location>
        <begin position="1926"/>
        <end position="1946"/>
    </location>
</feature>
<evidence type="ECO:0000256" key="1">
    <source>
        <dbReference type="SAM" id="MobiDB-lite"/>
    </source>
</evidence>
<dbReference type="Proteomes" id="UP000283745">
    <property type="component" value="Unassembled WGS sequence"/>
</dbReference>
<organism evidence="4 5">
    <name type="scientific">Blautia obeum</name>
    <dbReference type="NCBI Taxonomy" id="40520"/>
    <lineage>
        <taxon>Bacteria</taxon>
        <taxon>Bacillati</taxon>
        <taxon>Bacillota</taxon>
        <taxon>Clostridia</taxon>
        <taxon>Lachnospirales</taxon>
        <taxon>Lachnospiraceae</taxon>
        <taxon>Blautia</taxon>
    </lineage>
</organism>
<dbReference type="InterPro" id="IPR013783">
    <property type="entry name" value="Ig-like_fold"/>
</dbReference>
<accession>A0A414JCF3</accession>
<feature type="compositionally biased region" description="Acidic residues" evidence="1">
    <location>
        <begin position="62"/>
        <end position="90"/>
    </location>
</feature>
<evidence type="ECO:0000256" key="2">
    <source>
        <dbReference type="SAM" id="Phobius"/>
    </source>
</evidence>
<dbReference type="InterPro" id="IPR041033">
    <property type="entry name" value="SpaA_PFL_dom_1"/>
</dbReference>
<feature type="domain" description="PA14" evidence="3">
    <location>
        <begin position="914"/>
        <end position="1101"/>
    </location>
</feature>
<dbReference type="PROSITE" id="PS51820">
    <property type="entry name" value="PA14"/>
    <property type="match status" value="1"/>
</dbReference>
<evidence type="ECO:0000313" key="5">
    <source>
        <dbReference type="Proteomes" id="UP000283745"/>
    </source>
</evidence>
<reference evidence="4 5" key="1">
    <citation type="submission" date="2018-08" db="EMBL/GenBank/DDBJ databases">
        <title>A genome reference for cultivated species of the human gut microbiota.</title>
        <authorList>
            <person name="Zou Y."/>
            <person name="Xue W."/>
            <person name="Luo G."/>
        </authorList>
    </citation>
    <scope>NUCLEOTIDE SEQUENCE [LARGE SCALE GENOMIC DNA]</scope>
    <source>
        <strain evidence="4 5">AM28-23</strain>
    </source>
</reference>
<feature type="region of interest" description="Disordered" evidence="1">
    <location>
        <begin position="1425"/>
        <end position="1472"/>
    </location>
</feature>
<keyword evidence="2" id="KW-0812">Transmembrane</keyword>